<reference evidence="1" key="1">
    <citation type="submission" date="2009-10" db="EMBL/GenBank/DDBJ databases">
        <title>Diversity of trophic interactions inside an arsenic-rich microbial ecosystem.</title>
        <authorList>
            <person name="Bertin P.N."/>
            <person name="Heinrich-Salmeron A."/>
            <person name="Pelletier E."/>
            <person name="Goulhen-Chollet F."/>
            <person name="Arsene-Ploetze F."/>
            <person name="Gallien S."/>
            <person name="Calteau A."/>
            <person name="Vallenet D."/>
            <person name="Casiot C."/>
            <person name="Chane-Woon-Ming B."/>
            <person name="Giloteaux L."/>
            <person name="Barakat M."/>
            <person name="Bonnefoy V."/>
            <person name="Bruneel O."/>
            <person name="Chandler M."/>
            <person name="Cleiss J."/>
            <person name="Duran R."/>
            <person name="Elbaz-Poulichet F."/>
            <person name="Fonknechten N."/>
            <person name="Lauga B."/>
            <person name="Mornico D."/>
            <person name="Ortet P."/>
            <person name="Schaeffer C."/>
            <person name="Siguier P."/>
            <person name="Alexander Thil Smith A."/>
            <person name="Van Dorsselaer A."/>
            <person name="Weissenbach J."/>
            <person name="Medigue C."/>
            <person name="Le Paslier D."/>
        </authorList>
    </citation>
    <scope>NUCLEOTIDE SEQUENCE</scope>
</reference>
<protein>
    <submittedName>
        <fullName evidence="1">Uncharacterized protein</fullName>
    </submittedName>
</protein>
<comment type="caution">
    <text evidence="1">The sequence shown here is derived from an EMBL/GenBank/DDBJ whole genome shotgun (WGS) entry which is preliminary data.</text>
</comment>
<evidence type="ECO:0000313" key="1">
    <source>
        <dbReference type="EMBL" id="CBH99269.1"/>
    </source>
</evidence>
<gene>
    <name evidence="1" type="ORF">CARN2_0451</name>
</gene>
<organism evidence="1">
    <name type="scientific">mine drainage metagenome</name>
    <dbReference type="NCBI Taxonomy" id="410659"/>
    <lineage>
        <taxon>unclassified sequences</taxon>
        <taxon>metagenomes</taxon>
        <taxon>ecological metagenomes</taxon>
    </lineage>
</organism>
<name>E6PWG2_9ZZZZ</name>
<sequence length="44" mass="4927">MLAVPSAVIPAEVNDLLNPLYPSFAKIEIGESQEFVTDLRLIRR</sequence>
<accession>E6PWG2</accession>
<proteinExistence type="predicted"/>
<dbReference type="EMBL" id="CABM01000070">
    <property type="protein sequence ID" value="CBH99269.1"/>
    <property type="molecule type" value="Genomic_DNA"/>
</dbReference>
<dbReference type="AlphaFoldDB" id="E6PWG2"/>